<keyword evidence="1" id="KW-0812">Transmembrane</keyword>
<name>A0AAD4BU23_BOLED</name>
<reference evidence="2" key="1">
    <citation type="submission" date="2019-10" db="EMBL/GenBank/DDBJ databases">
        <authorList>
            <consortium name="DOE Joint Genome Institute"/>
            <person name="Kuo A."/>
            <person name="Miyauchi S."/>
            <person name="Kiss E."/>
            <person name="Drula E."/>
            <person name="Kohler A."/>
            <person name="Sanchez-Garcia M."/>
            <person name="Andreopoulos B."/>
            <person name="Barry K.W."/>
            <person name="Bonito G."/>
            <person name="Buee M."/>
            <person name="Carver A."/>
            <person name="Chen C."/>
            <person name="Cichocki N."/>
            <person name="Clum A."/>
            <person name="Culley D."/>
            <person name="Crous P.W."/>
            <person name="Fauchery L."/>
            <person name="Girlanda M."/>
            <person name="Hayes R."/>
            <person name="Keri Z."/>
            <person name="LaButti K."/>
            <person name="Lipzen A."/>
            <person name="Lombard V."/>
            <person name="Magnuson J."/>
            <person name="Maillard F."/>
            <person name="Morin E."/>
            <person name="Murat C."/>
            <person name="Nolan M."/>
            <person name="Ohm R."/>
            <person name="Pangilinan J."/>
            <person name="Pereira M."/>
            <person name="Perotto S."/>
            <person name="Peter M."/>
            <person name="Riley R."/>
            <person name="Sitrit Y."/>
            <person name="Stielow B."/>
            <person name="Szollosi G."/>
            <person name="Zifcakova L."/>
            <person name="Stursova M."/>
            <person name="Spatafora J.W."/>
            <person name="Tedersoo L."/>
            <person name="Vaario L.-M."/>
            <person name="Yamada A."/>
            <person name="Yan M."/>
            <person name="Wang P."/>
            <person name="Xu J."/>
            <person name="Bruns T."/>
            <person name="Baldrian P."/>
            <person name="Vilgalys R."/>
            <person name="Henrissat B."/>
            <person name="Grigoriev I.V."/>
            <person name="Hibbett D."/>
            <person name="Nagy L.G."/>
            <person name="Martin F.M."/>
        </authorList>
    </citation>
    <scope>NUCLEOTIDE SEQUENCE</scope>
    <source>
        <strain evidence="2">BED1</strain>
    </source>
</reference>
<feature type="non-terminal residue" evidence="2">
    <location>
        <position position="1"/>
    </location>
</feature>
<accession>A0AAD4BU23</accession>
<keyword evidence="1" id="KW-1133">Transmembrane helix</keyword>
<comment type="caution">
    <text evidence="2">The sequence shown here is derived from an EMBL/GenBank/DDBJ whole genome shotgun (WGS) entry which is preliminary data.</text>
</comment>
<dbReference type="AlphaFoldDB" id="A0AAD4BU23"/>
<feature type="transmembrane region" description="Helical" evidence="1">
    <location>
        <begin position="56"/>
        <end position="74"/>
    </location>
</feature>
<organism evidence="2 3">
    <name type="scientific">Boletus edulis BED1</name>
    <dbReference type="NCBI Taxonomy" id="1328754"/>
    <lineage>
        <taxon>Eukaryota</taxon>
        <taxon>Fungi</taxon>
        <taxon>Dikarya</taxon>
        <taxon>Basidiomycota</taxon>
        <taxon>Agaricomycotina</taxon>
        <taxon>Agaricomycetes</taxon>
        <taxon>Agaricomycetidae</taxon>
        <taxon>Boletales</taxon>
        <taxon>Boletineae</taxon>
        <taxon>Boletaceae</taxon>
        <taxon>Boletoideae</taxon>
        <taxon>Boletus</taxon>
    </lineage>
</organism>
<sequence length="79" mass="8579">QVEPCAFASGTTVGDSLKEMEHLFAVRFERGDRKAARDHLRVGPFSKASDVGTLRFGLWLGLAIPAISAGSYLCKNLIQ</sequence>
<keyword evidence="3" id="KW-1185">Reference proteome</keyword>
<protein>
    <submittedName>
        <fullName evidence="2">Uncharacterized protein</fullName>
    </submittedName>
</protein>
<keyword evidence="1" id="KW-0472">Membrane</keyword>
<gene>
    <name evidence="2" type="ORF">L210DRAFT_3402057</name>
</gene>
<dbReference type="EMBL" id="WHUW01000013">
    <property type="protein sequence ID" value="KAF8439727.1"/>
    <property type="molecule type" value="Genomic_DNA"/>
</dbReference>
<proteinExistence type="predicted"/>
<evidence type="ECO:0000256" key="1">
    <source>
        <dbReference type="SAM" id="Phobius"/>
    </source>
</evidence>
<reference evidence="2" key="2">
    <citation type="journal article" date="2020" name="Nat. Commun.">
        <title>Large-scale genome sequencing of mycorrhizal fungi provides insights into the early evolution of symbiotic traits.</title>
        <authorList>
            <person name="Miyauchi S."/>
            <person name="Kiss E."/>
            <person name="Kuo A."/>
            <person name="Drula E."/>
            <person name="Kohler A."/>
            <person name="Sanchez-Garcia M."/>
            <person name="Morin E."/>
            <person name="Andreopoulos B."/>
            <person name="Barry K.W."/>
            <person name="Bonito G."/>
            <person name="Buee M."/>
            <person name="Carver A."/>
            <person name="Chen C."/>
            <person name="Cichocki N."/>
            <person name="Clum A."/>
            <person name="Culley D."/>
            <person name="Crous P.W."/>
            <person name="Fauchery L."/>
            <person name="Girlanda M."/>
            <person name="Hayes R.D."/>
            <person name="Keri Z."/>
            <person name="LaButti K."/>
            <person name="Lipzen A."/>
            <person name="Lombard V."/>
            <person name="Magnuson J."/>
            <person name="Maillard F."/>
            <person name="Murat C."/>
            <person name="Nolan M."/>
            <person name="Ohm R.A."/>
            <person name="Pangilinan J."/>
            <person name="Pereira M.F."/>
            <person name="Perotto S."/>
            <person name="Peter M."/>
            <person name="Pfister S."/>
            <person name="Riley R."/>
            <person name="Sitrit Y."/>
            <person name="Stielow J.B."/>
            <person name="Szollosi G."/>
            <person name="Zifcakova L."/>
            <person name="Stursova M."/>
            <person name="Spatafora J.W."/>
            <person name="Tedersoo L."/>
            <person name="Vaario L.M."/>
            <person name="Yamada A."/>
            <person name="Yan M."/>
            <person name="Wang P."/>
            <person name="Xu J."/>
            <person name="Bruns T."/>
            <person name="Baldrian P."/>
            <person name="Vilgalys R."/>
            <person name="Dunand C."/>
            <person name="Henrissat B."/>
            <person name="Grigoriev I.V."/>
            <person name="Hibbett D."/>
            <person name="Nagy L.G."/>
            <person name="Martin F.M."/>
        </authorList>
    </citation>
    <scope>NUCLEOTIDE SEQUENCE</scope>
    <source>
        <strain evidence="2">BED1</strain>
    </source>
</reference>
<evidence type="ECO:0000313" key="2">
    <source>
        <dbReference type="EMBL" id="KAF8439727.1"/>
    </source>
</evidence>
<evidence type="ECO:0000313" key="3">
    <source>
        <dbReference type="Proteomes" id="UP001194468"/>
    </source>
</evidence>
<dbReference type="Proteomes" id="UP001194468">
    <property type="component" value="Unassembled WGS sequence"/>
</dbReference>